<dbReference type="AlphaFoldDB" id="A0AAV4I618"/>
<evidence type="ECO:0000256" key="1">
    <source>
        <dbReference type="SAM" id="MobiDB-lite"/>
    </source>
</evidence>
<dbReference type="Proteomes" id="UP000762676">
    <property type="component" value="Unassembled WGS sequence"/>
</dbReference>
<keyword evidence="3" id="KW-1185">Reference proteome</keyword>
<protein>
    <submittedName>
        <fullName evidence="2">Uncharacterized protein</fullName>
    </submittedName>
</protein>
<proteinExistence type="predicted"/>
<dbReference type="EMBL" id="BMAT01013075">
    <property type="protein sequence ID" value="GFS05335.1"/>
    <property type="molecule type" value="Genomic_DNA"/>
</dbReference>
<organism evidence="2 3">
    <name type="scientific">Elysia marginata</name>
    <dbReference type="NCBI Taxonomy" id="1093978"/>
    <lineage>
        <taxon>Eukaryota</taxon>
        <taxon>Metazoa</taxon>
        <taxon>Spiralia</taxon>
        <taxon>Lophotrochozoa</taxon>
        <taxon>Mollusca</taxon>
        <taxon>Gastropoda</taxon>
        <taxon>Heterobranchia</taxon>
        <taxon>Euthyneura</taxon>
        <taxon>Panpulmonata</taxon>
        <taxon>Sacoglossa</taxon>
        <taxon>Placobranchoidea</taxon>
        <taxon>Plakobranchidae</taxon>
        <taxon>Elysia</taxon>
    </lineage>
</organism>
<reference evidence="2 3" key="1">
    <citation type="journal article" date="2021" name="Elife">
        <title>Chloroplast acquisition without the gene transfer in kleptoplastic sea slugs, Plakobranchus ocellatus.</title>
        <authorList>
            <person name="Maeda T."/>
            <person name="Takahashi S."/>
            <person name="Yoshida T."/>
            <person name="Shimamura S."/>
            <person name="Takaki Y."/>
            <person name="Nagai Y."/>
            <person name="Toyoda A."/>
            <person name="Suzuki Y."/>
            <person name="Arimoto A."/>
            <person name="Ishii H."/>
            <person name="Satoh N."/>
            <person name="Nishiyama T."/>
            <person name="Hasebe M."/>
            <person name="Maruyama T."/>
            <person name="Minagawa J."/>
            <person name="Obokata J."/>
            <person name="Shigenobu S."/>
        </authorList>
    </citation>
    <scope>NUCLEOTIDE SEQUENCE [LARGE SCALE GENOMIC DNA]</scope>
</reference>
<evidence type="ECO:0000313" key="3">
    <source>
        <dbReference type="Proteomes" id="UP000762676"/>
    </source>
</evidence>
<accession>A0AAV4I618</accession>
<sequence length="99" mass="11500">MQTFLGEQRAVSRELWSQYSEKNPGELRLRNMDLFQDGSKEDIDVRNVVLQETSQGPMDRKETQQRNYTNGQCPRKTNAITYEAEIWLAYAGHIMRGSS</sequence>
<name>A0AAV4I618_9GAST</name>
<evidence type="ECO:0000313" key="2">
    <source>
        <dbReference type="EMBL" id="GFS05335.1"/>
    </source>
</evidence>
<gene>
    <name evidence="2" type="ORF">ElyMa_006517800</name>
</gene>
<comment type="caution">
    <text evidence="2">The sequence shown here is derived from an EMBL/GenBank/DDBJ whole genome shotgun (WGS) entry which is preliminary data.</text>
</comment>
<feature type="region of interest" description="Disordered" evidence="1">
    <location>
        <begin position="52"/>
        <end position="72"/>
    </location>
</feature>